<dbReference type="EMBL" id="CP022022">
    <property type="protein sequence ID" value="ASF42092.1"/>
    <property type="molecule type" value="Genomic_DNA"/>
</dbReference>
<evidence type="ECO:0000313" key="2">
    <source>
        <dbReference type="EMBL" id="ASF42092.1"/>
    </source>
</evidence>
<dbReference type="RefSeq" id="WP_088593279.1">
    <property type="nucleotide sequence ID" value="NZ_CP022022.1"/>
</dbReference>
<keyword evidence="1" id="KW-0732">Signal</keyword>
<dbReference type="KEGG" id="capn:CBG49_02740"/>
<proteinExistence type="predicted"/>
<sequence length="91" mass="9915">MKKIIFISLLSVTLFSCGSVTRTVSGSTESKLLKTVSIEQNCPVGELKVVERVKGVGQATYAIEGCGKRFVYKQMGSIFMESSKADSMLQK</sequence>
<dbReference type="AlphaFoldDB" id="A0A1Z4BLG2"/>
<dbReference type="Proteomes" id="UP000197007">
    <property type="component" value="Chromosome"/>
</dbReference>
<accession>A0A1Z4BLG2</accession>
<name>A0A1Z4BLG2_9FLAO</name>
<organism evidence="2 3">
    <name type="scientific">Capnocytophaga endodontalis</name>
    <dbReference type="NCBI Taxonomy" id="2708117"/>
    <lineage>
        <taxon>Bacteria</taxon>
        <taxon>Pseudomonadati</taxon>
        <taxon>Bacteroidota</taxon>
        <taxon>Flavobacteriia</taxon>
        <taxon>Flavobacteriales</taxon>
        <taxon>Flavobacteriaceae</taxon>
        <taxon>Capnocytophaga</taxon>
    </lineage>
</organism>
<protein>
    <recommendedName>
        <fullName evidence="4">Lipoprotein</fullName>
    </recommendedName>
</protein>
<feature type="chain" id="PRO_5012012197" description="Lipoprotein" evidence="1">
    <location>
        <begin position="19"/>
        <end position="91"/>
    </location>
</feature>
<reference evidence="3" key="1">
    <citation type="submission" date="2017-06" db="EMBL/GenBank/DDBJ databases">
        <title>Complete genome sequence of Capnocytophaga sp. KCOM 1579 (=ChDC OS43) isolated from a human refractory periapical abscess lesion.</title>
        <authorList>
            <person name="Kook J.-K."/>
            <person name="Park S.-N."/>
            <person name="Lim Y.K."/>
            <person name="Roh H."/>
        </authorList>
    </citation>
    <scope>NUCLEOTIDE SEQUENCE [LARGE SCALE GENOMIC DNA]</scope>
    <source>
        <strain evidence="3">ChDC OS43</strain>
    </source>
</reference>
<evidence type="ECO:0008006" key="4">
    <source>
        <dbReference type="Google" id="ProtNLM"/>
    </source>
</evidence>
<keyword evidence="3" id="KW-1185">Reference proteome</keyword>
<evidence type="ECO:0000256" key="1">
    <source>
        <dbReference type="SAM" id="SignalP"/>
    </source>
</evidence>
<feature type="signal peptide" evidence="1">
    <location>
        <begin position="1"/>
        <end position="18"/>
    </location>
</feature>
<dbReference type="PROSITE" id="PS51257">
    <property type="entry name" value="PROKAR_LIPOPROTEIN"/>
    <property type="match status" value="1"/>
</dbReference>
<gene>
    <name evidence="2" type="ORF">CBG49_02740</name>
</gene>
<evidence type="ECO:0000313" key="3">
    <source>
        <dbReference type="Proteomes" id="UP000197007"/>
    </source>
</evidence>